<dbReference type="EMBL" id="CAJNYV010005918">
    <property type="protein sequence ID" value="CAF3790311.1"/>
    <property type="molecule type" value="Genomic_DNA"/>
</dbReference>
<evidence type="ECO:0000313" key="1">
    <source>
        <dbReference type="EMBL" id="CAF3790311.1"/>
    </source>
</evidence>
<name>A0A819AVL2_9BILA</name>
<accession>A0A819AVL2</accession>
<proteinExistence type="predicted"/>
<dbReference type="AlphaFoldDB" id="A0A819AVL2"/>
<reference evidence="1" key="1">
    <citation type="submission" date="2021-02" db="EMBL/GenBank/DDBJ databases">
        <authorList>
            <person name="Nowell W R."/>
        </authorList>
    </citation>
    <scope>NUCLEOTIDE SEQUENCE</scope>
</reference>
<sequence>MPVGKEYTCQFETDDTKHSLCARAYASLHTVSAPMGLGHGITLEDYTKNGYTLFCFDLSPDGNPDGCDYLNPIQTGAFSISMTFGVPTTEVLNLFIYAEHSGLIEIDKTRTIVSNV</sequence>
<comment type="caution">
    <text evidence="1">The sequence shown here is derived from an EMBL/GenBank/DDBJ whole genome shotgun (WGS) entry which is preliminary data.</text>
</comment>
<gene>
    <name evidence="1" type="ORF">KIK155_LOCUS31832</name>
</gene>
<protein>
    <submittedName>
        <fullName evidence="1">Uncharacterized protein</fullName>
    </submittedName>
</protein>
<dbReference type="Proteomes" id="UP000663865">
    <property type="component" value="Unassembled WGS sequence"/>
</dbReference>
<organism evidence="1 2">
    <name type="scientific">Rotaria socialis</name>
    <dbReference type="NCBI Taxonomy" id="392032"/>
    <lineage>
        <taxon>Eukaryota</taxon>
        <taxon>Metazoa</taxon>
        <taxon>Spiralia</taxon>
        <taxon>Gnathifera</taxon>
        <taxon>Rotifera</taxon>
        <taxon>Eurotatoria</taxon>
        <taxon>Bdelloidea</taxon>
        <taxon>Philodinida</taxon>
        <taxon>Philodinidae</taxon>
        <taxon>Rotaria</taxon>
    </lineage>
</organism>
<evidence type="ECO:0000313" key="2">
    <source>
        <dbReference type="Proteomes" id="UP000663865"/>
    </source>
</evidence>